<dbReference type="Pfam" id="PF06750">
    <property type="entry name" value="A24_N_bact"/>
    <property type="match status" value="1"/>
</dbReference>
<dbReference type="EC" id="3.4.23.43" evidence="9"/>
<evidence type="ECO:0000256" key="7">
    <source>
        <dbReference type="ARBA" id="ARBA00023136"/>
    </source>
</evidence>
<keyword evidence="7 10" id="KW-0472">Membrane</keyword>
<keyword evidence="9" id="KW-0489">Methyltransferase</keyword>
<dbReference type="GO" id="GO:0006465">
    <property type="term" value="P:signal peptide processing"/>
    <property type="evidence" value="ECO:0007669"/>
    <property type="project" value="TreeGrafter"/>
</dbReference>
<dbReference type="GO" id="GO:0008168">
    <property type="term" value="F:methyltransferase activity"/>
    <property type="evidence" value="ECO:0007669"/>
    <property type="project" value="UniProtKB-KW"/>
</dbReference>
<keyword evidence="5 9" id="KW-0812">Transmembrane</keyword>
<dbReference type="eggNOG" id="COG1989">
    <property type="taxonomic scope" value="Bacteria"/>
</dbReference>
<dbReference type="GO" id="GO:0004190">
    <property type="term" value="F:aspartic-type endopeptidase activity"/>
    <property type="evidence" value="ECO:0007669"/>
    <property type="project" value="UniProtKB-EC"/>
</dbReference>
<reference evidence="14 16" key="2">
    <citation type="submission" date="2014-01" db="EMBL/GenBank/DDBJ databases">
        <title>Draft genome sequencing of Bacillus alcalophilus CGMCC 1.3604.</title>
        <authorList>
            <person name="Yang J."/>
            <person name="Diao L."/>
            <person name="Yang S."/>
        </authorList>
    </citation>
    <scope>NUCLEOTIDE SEQUENCE [LARGE SCALE GENOMIC DNA]</scope>
    <source>
        <strain evidence="14 16">CGMCC 1.3604</strain>
    </source>
</reference>
<dbReference type="GO" id="GO:0005886">
    <property type="term" value="C:plasma membrane"/>
    <property type="evidence" value="ECO:0007669"/>
    <property type="project" value="UniProtKB-SubCell"/>
</dbReference>
<keyword evidence="9" id="KW-0808">Transferase</keyword>
<dbReference type="PRINTS" id="PR00864">
    <property type="entry name" value="PREPILNPTASE"/>
</dbReference>
<accession>A0A094XFN8</accession>
<dbReference type="RefSeq" id="WP_003320486.1">
    <property type="nucleotide sequence ID" value="NZ_ALPT02000025.1"/>
</dbReference>
<dbReference type="GO" id="GO:0032259">
    <property type="term" value="P:methylation"/>
    <property type="evidence" value="ECO:0007669"/>
    <property type="project" value="UniProtKB-KW"/>
</dbReference>
<evidence type="ECO:0000256" key="10">
    <source>
        <dbReference type="SAM" id="Phobius"/>
    </source>
</evidence>
<evidence type="ECO:0000256" key="9">
    <source>
        <dbReference type="RuleBase" id="RU003794"/>
    </source>
</evidence>
<dbReference type="Gene3D" id="1.20.120.1220">
    <property type="match status" value="1"/>
</dbReference>
<dbReference type="Pfam" id="PF01478">
    <property type="entry name" value="Peptidase_A24"/>
    <property type="match status" value="1"/>
</dbReference>
<keyword evidence="3" id="KW-1003">Cell membrane</keyword>
<protein>
    <recommendedName>
        <fullName evidence="9">Prepilin leader peptidase/N-methyltransferase</fullName>
        <ecNumber evidence="9">2.1.1.-</ecNumber>
        <ecNumber evidence="9">3.4.23.43</ecNumber>
    </recommendedName>
</protein>
<dbReference type="Proteomes" id="UP000297014">
    <property type="component" value="Unassembled WGS sequence"/>
</dbReference>
<keyword evidence="4" id="KW-0997">Cell inner membrane</keyword>
<dbReference type="InterPro" id="IPR010627">
    <property type="entry name" value="Prepilin_pept_A24_N"/>
</dbReference>
<feature type="domain" description="Prepilin type IV endopeptidase peptidase" evidence="11">
    <location>
        <begin position="104"/>
        <end position="208"/>
    </location>
</feature>
<evidence type="ECO:0000256" key="6">
    <source>
        <dbReference type="ARBA" id="ARBA00022989"/>
    </source>
</evidence>
<name>A0A094XFN8_ALKAL</name>
<evidence type="ECO:0000313" key="15">
    <source>
        <dbReference type="Proteomes" id="UP000002754"/>
    </source>
</evidence>
<keyword evidence="9" id="KW-0645">Protease</keyword>
<evidence type="ECO:0000313" key="14">
    <source>
        <dbReference type="EMBL" id="THG91448.1"/>
    </source>
</evidence>
<evidence type="ECO:0000256" key="5">
    <source>
        <dbReference type="ARBA" id="ARBA00022692"/>
    </source>
</evidence>
<dbReference type="OrthoDB" id="9789291at2"/>
<dbReference type="PANTHER" id="PTHR30487:SF0">
    <property type="entry name" value="PREPILIN LEADER PEPTIDASE_N-METHYLTRANSFERASE-RELATED"/>
    <property type="match status" value="1"/>
</dbReference>
<feature type="transmembrane region" description="Helical" evidence="10">
    <location>
        <begin position="180"/>
        <end position="213"/>
    </location>
</feature>
<reference evidence="13 15" key="1">
    <citation type="journal article" date="2014" name="Genome Announc.">
        <title>Draft Genome Sequence of Bacillus alcalophilus AV1934, a Classic Alkaliphile Isolated from Human Feces in 1934.</title>
        <authorList>
            <person name="Attie O."/>
            <person name="Jayaprakash A."/>
            <person name="Shah H."/>
            <person name="Paulsen I.T."/>
            <person name="Morino M."/>
            <person name="Takahashi Y."/>
            <person name="Narumi I."/>
            <person name="Sachidanandam R."/>
            <person name="Satoh K."/>
            <person name="Ito M."/>
            <person name="Krulwich T.A."/>
        </authorList>
    </citation>
    <scope>NUCLEOTIDE SEQUENCE [LARGE SCALE GENOMIC DNA]</scope>
    <source>
        <strain evidence="13 15">AV1934</strain>
    </source>
</reference>
<dbReference type="InterPro" id="IPR014032">
    <property type="entry name" value="Peptidase_A24A_bac"/>
</dbReference>
<evidence type="ECO:0000256" key="1">
    <source>
        <dbReference type="ARBA" id="ARBA00004429"/>
    </source>
</evidence>
<comment type="similarity">
    <text evidence="2 8">Belongs to the peptidase A24 family.</text>
</comment>
<dbReference type="MEROPS" id="A24.019"/>
<dbReference type="AlphaFoldDB" id="A0A094XFN8"/>
<comment type="function">
    <text evidence="9">Plays an essential role in type IV pili and type II pseudopili formation by proteolytically removing the leader sequence from substrate proteins and subsequently monomethylating the alpha-amino group of the newly exposed N-terminal phenylalanine.</text>
</comment>
<dbReference type="EC" id="2.1.1.-" evidence="9"/>
<dbReference type="EMBL" id="JALP01000069">
    <property type="protein sequence ID" value="THG91448.1"/>
    <property type="molecule type" value="Genomic_DNA"/>
</dbReference>
<feature type="transmembrane region" description="Helical" evidence="10">
    <location>
        <begin position="225"/>
        <end position="248"/>
    </location>
</feature>
<feature type="transmembrane region" description="Helical" evidence="10">
    <location>
        <begin position="127"/>
        <end position="145"/>
    </location>
</feature>
<evidence type="ECO:0000259" key="11">
    <source>
        <dbReference type="Pfam" id="PF01478"/>
    </source>
</evidence>
<keyword evidence="9" id="KW-0511">Multifunctional enzyme</keyword>
<evidence type="ECO:0000313" key="16">
    <source>
        <dbReference type="Proteomes" id="UP000297014"/>
    </source>
</evidence>
<comment type="caution">
    <text evidence="13">The sequence shown here is derived from an EMBL/GenBank/DDBJ whole genome shotgun (WGS) entry which is preliminary data.</text>
</comment>
<dbReference type="PANTHER" id="PTHR30487">
    <property type="entry name" value="TYPE 4 PREPILIN-LIKE PROTEINS LEADER PEPTIDE-PROCESSING ENZYME"/>
    <property type="match status" value="1"/>
</dbReference>
<comment type="catalytic activity">
    <reaction evidence="9">
        <text>Typically cleaves a -Gly-|-Phe- bond to release an N-terminal, basic peptide of 5-8 residues from type IV prepilin, and then N-methylates the new N-terminal amino group, the methyl donor being S-adenosyl-L-methionine.</text>
        <dbReference type="EC" id="3.4.23.43"/>
    </reaction>
</comment>
<keyword evidence="9" id="KW-0378">Hydrolase</keyword>
<evidence type="ECO:0000259" key="12">
    <source>
        <dbReference type="Pfam" id="PF06750"/>
    </source>
</evidence>
<proteinExistence type="inferred from homology"/>
<keyword evidence="6 10" id="KW-1133">Transmembrane helix</keyword>
<dbReference type="InterPro" id="IPR000045">
    <property type="entry name" value="Prepilin_IV_endopep_pep"/>
</dbReference>
<feature type="transmembrane region" description="Helical" evidence="10">
    <location>
        <begin position="6"/>
        <end position="27"/>
    </location>
</feature>
<evidence type="ECO:0000256" key="2">
    <source>
        <dbReference type="ARBA" id="ARBA00005801"/>
    </source>
</evidence>
<feature type="transmembrane region" description="Helical" evidence="10">
    <location>
        <begin position="151"/>
        <end position="168"/>
    </location>
</feature>
<evidence type="ECO:0000256" key="8">
    <source>
        <dbReference type="RuleBase" id="RU003793"/>
    </source>
</evidence>
<gene>
    <name evidence="14" type="ORF">AJ85_04825</name>
    <name evidence="13" type="ORF">BALCAV_0209180</name>
</gene>
<dbReference type="Proteomes" id="UP000002754">
    <property type="component" value="Unassembled WGS sequence"/>
</dbReference>
<feature type="transmembrane region" description="Helical" evidence="10">
    <location>
        <begin position="75"/>
        <end position="94"/>
    </location>
</feature>
<evidence type="ECO:0000313" key="13">
    <source>
        <dbReference type="EMBL" id="KGA97615.1"/>
    </source>
</evidence>
<evidence type="ECO:0000256" key="3">
    <source>
        <dbReference type="ARBA" id="ARBA00022475"/>
    </source>
</evidence>
<feature type="transmembrane region" description="Helical" evidence="10">
    <location>
        <begin position="100"/>
        <end position="120"/>
    </location>
</feature>
<comment type="subcellular location">
    <subcellularLocation>
        <location evidence="1">Cell inner membrane</location>
        <topology evidence="1">Multi-pass membrane protein</topology>
    </subcellularLocation>
    <subcellularLocation>
        <location evidence="9">Cell membrane</location>
        <topology evidence="9">Multi-pass membrane protein</topology>
    </subcellularLocation>
</comment>
<organism evidence="13 15">
    <name type="scientific">Alkalihalobacillus alcalophilus ATCC 27647 = CGMCC 1.3604</name>
    <dbReference type="NCBI Taxonomy" id="1218173"/>
    <lineage>
        <taxon>Bacteria</taxon>
        <taxon>Bacillati</taxon>
        <taxon>Bacillota</taxon>
        <taxon>Bacilli</taxon>
        <taxon>Bacillales</taxon>
        <taxon>Bacillaceae</taxon>
        <taxon>Alkalihalobacillus</taxon>
    </lineage>
</organism>
<evidence type="ECO:0000256" key="4">
    <source>
        <dbReference type="ARBA" id="ARBA00022519"/>
    </source>
</evidence>
<sequence>MELFIILYLAVLGLCLGSFYNVVGLRLPNGNLFTRARSYCPSCDRTLAAQDLYPLFSYLFLKGKCRSCQAPISPLYPLIELSTATLFVFAFWQIGFDLELLVAFLLISLLMIIIVTDIRYMLIPNKLLLFFSPFFIGLRMFVVPFEHWWELPLGAAVGFGLLLLIAIISKGGMGGGDVKLFALLGAILGFELVLLAFMFSCFFGAAIGGVLMLTGKVKRKQPIPFGPFIVLGTLLSYFYGHDLIVWYLHISGF</sequence>
<dbReference type="EMBL" id="ALPT02000025">
    <property type="protein sequence ID" value="KGA97615.1"/>
    <property type="molecule type" value="Genomic_DNA"/>
</dbReference>
<keyword evidence="15" id="KW-1185">Reference proteome</keyword>
<dbReference type="STRING" id="1218173.BALCAV_0209180"/>
<feature type="domain" description="Prepilin peptidase A24 N-terminal" evidence="12">
    <location>
        <begin position="11"/>
        <end position="93"/>
    </location>
</feature>
<dbReference type="InterPro" id="IPR050882">
    <property type="entry name" value="Prepilin_peptidase/N-MTase"/>
</dbReference>